<reference evidence="6" key="1">
    <citation type="submission" date="2021-05" db="EMBL/GenBank/DDBJ databases">
        <authorList>
            <person name="Alioto T."/>
            <person name="Alioto T."/>
            <person name="Gomez Garrido J."/>
        </authorList>
    </citation>
    <scope>NUCLEOTIDE SEQUENCE</scope>
</reference>
<dbReference type="SUPFAM" id="SSF57903">
    <property type="entry name" value="FYVE/PHD zinc finger"/>
    <property type="match status" value="1"/>
</dbReference>
<dbReference type="InterPro" id="IPR013083">
    <property type="entry name" value="Znf_RING/FYVE/PHD"/>
</dbReference>
<protein>
    <recommendedName>
        <fullName evidence="5">Zinc finger PHD-type domain-containing protein</fullName>
    </recommendedName>
</protein>
<dbReference type="InterPro" id="IPR001965">
    <property type="entry name" value="Znf_PHD"/>
</dbReference>
<dbReference type="AlphaFoldDB" id="A0A8D8ZA45"/>
<dbReference type="GO" id="GO:0008270">
    <property type="term" value="F:zinc ion binding"/>
    <property type="evidence" value="ECO:0007669"/>
    <property type="project" value="UniProtKB-KW"/>
</dbReference>
<keyword evidence="3" id="KW-0862">Zinc</keyword>
<sequence length="231" mass="25749">MSCSRCEDTLLLEDAIKCTVCDNSFHFGCGGLTETSFRKLGKERKLVWKCQDCKSKKDVTSKTPTTTTISGSGVLGAGGSDSNKSAIVDSNLMEHFNKLANELKTSMSELEKSVKYTSDQSDTILTEFQELKKTFEKMQKKQQELTNENVVLKKTIKELKSQFLEVDQRSLDHNVEINGVPESIQEERVLPLLCDVLNIPHLDVTQYTVKRSGVGAPGRIGGIDSNHRRSE</sequence>
<keyword evidence="4" id="KW-0175">Coiled coil</keyword>
<keyword evidence="2" id="KW-0863">Zinc-finger</keyword>
<feature type="domain" description="Zinc finger PHD-type" evidence="5">
    <location>
        <begin position="2"/>
        <end position="54"/>
    </location>
</feature>
<keyword evidence="1" id="KW-0479">Metal-binding</keyword>
<feature type="coiled-coil region" evidence="4">
    <location>
        <begin position="93"/>
        <end position="162"/>
    </location>
</feature>
<evidence type="ECO:0000256" key="1">
    <source>
        <dbReference type="ARBA" id="ARBA00022723"/>
    </source>
</evidence>
<organism evidence="6">
    <name type="scientific">Cacopsylla melanoneura</name>
    <dbReference type="NCBI Taxonomy" id="428564"/>
    <lineage>
        <taxon>Eukaryota</taxon>
        <taxon>Metazoa</taxon>
        <taxon>Ecdysozoa</taxon>
        <taxon>Arthropoda</taxon>
        <taxon>Hexapoda</taxon>
        <taxon>Insecta</taxon>
        <taxon>Pterygota</taxon>
        <taxon>Neoptera</taxon>
        <taxon>Paraneoptera</taxon>
        <taxon>Hemiptera</taxon>
        <taxon>Sternorrhyncha</taxon>
        <taxon>Psylloidea</taxon>
        <taxon>Psyllidae</taxon>
        <taxon>Psyllinae</taxon>
        <taxon>Cacopsylla</taxon>
    </lineage>
</organism>
<evidence type="ECO:0000259" key="5">
    <source>
        <dbReference type="SMART" id="SM00249"/>
    </source>
</evidence>
<proteinExistence type="predicted"/>
<dbReference type="CDD" id="cd15489">
    <property type="entry name" value="PHD_SF"/>
    <property type="match status" value="1"/>
</dbReference>
<name>A0A8D8ZA45_9HEMI</name>
<evidence type="ECO:0000256" key="3">
    <source>
        <dbReference type="ARBA" id="ARBA00022833"/>
    </source>
</evidence>
<dbReference type="Gene3D" id="3.30.40.10">
    <property type="entry name" value="Zinc/RING finger domain, C3HC4 (zinc finger)"/>
    <property type="match status" value="1"/>
</dbReference>
<accession>A0A8D8ZA45</accession>
<dbReference type="PROSITE" id="PS01359">
    <property type="entry name" value="ZF_PHD_1"/>
    <property type="match status" value="1"/>
</dbReference>
<dbReference type="InterPro" id="IPR019786">
    <property type="entry name" value="Zinc_finger_PHD-type_CS"/>
</dbReference>
<evidence type="ECO:0000256" key="4">
    <source>
        <dbReference type="SAM" id="Coils"/>
    </source>
</evidence>
<dbReference type="InterPro" id="IPR011011">
    <property type="entry name" value="Znf_FYVE_PHD"/>
</dbReference>
<dbReference type="EMBL" id="HBUF01453428">
    <property type="protein sequence ID" value="CAG6743765.1"/>
    <property type="molecule type" value="Transcribed_RNA"/>
</dbReference>
<evidence type="ECO:0000256" key="2">
    <source>
        <dbReference type="ARBA" id="ARBA00022771"/>
    </source>
</evidence>
<evidence type="ECO:0000313" key="6">
    <source>
        <dbReference type="EMBL" id="CAG6743765.1"/>
    </source>
</evidence>
<dbReference type="SMART" id="SM00249">
    <property type="entry name" value="PHD"/>
    <property type="match status" value="1"/>
</dbReference>